<sequence>MGAREDATTRMLRSGFGSQVKSQNETLPQWGFGTEGRDTTGKLYLSKEQTRAMHVSYSQGPVYKTYSAIGPQPESKYNSSSAPGFGTSGRARSARSASPGPGTYELEGGLGPMKESKRSTSPRAVFGTATRDQQSKVWLDEELMKTAGGRDSPGPNTYRQPGGIGRMVDSKHNTAPTWRQGTENRFRDRSPSKDVPGAGTYKTYGAIGQQTLSQKKTLPSPKIGTGHRDAFKKIFISKEHEKGAFGENSPGPVTSQFVSSIGPQKLSVKSSAPSWGFGTGKRNKGFGSDTPGPGAYYA</sequence>
<feature type="region of interest" description="Disordered" evidence="1">
    <location>
        <begin position="1"/>
        <end position="38"/>
    </location>
</feature>
<organism evidence="2 3">
    <name type="scientific">Chlamydomonas schloesseri</name>
    <dbReference type="NCBI Taxonomy" id="2026947"/>
    <lineage>
        <taxon>Eukaryota</taxon>
        <taxon>Viridiplantae</taxon>
        <taxon>Chlorophyta</taxon>
        <taxon>core chlorophytes</taxon>
        <taxon>Chlorophyceae</taxon>
        <taxon>CS clade</taxon>
        <taxon>Chlamydomonadales</taxon>
        <taxon>Chlamydomonadaceae</taxon>
        <taxon>Chlamydomonas</taxon>
    </lineage>
</organism>
<accession>A0A835VWP4</accession>
<name>A0A835VWP4_9CHLO</name>
<dbReference type="OrthoDB" id="406368at2759"/>
<protein>
    <recommendedName>
        <fullName evidence="4">Flagellar associated protein</fullName>
    </recommendedName>
</protein>
<feature type="region of interest" description="Disordered" evidence="1">
    <location>
        <begin position="72"/>
        <end position="205"/>
    </location>
</feature>
<proteinExistence type="predicted"/>
<feature type="compositionally biased region" description="Low complexity" evidence="1">
    <location>
        <begin position="88"/>
        <end position="102"/>
    </location>
</feature>
<comment type="caution">
    <text evidence="2">The sequence shown here is derived from an EMBL/GenBank/DDBJ whole genome shotgun (WGS) entry which is preliminary data.</text>
</comment>
<dbReference type="InterPro" id="IPR010736">
    <property type="entry name" value="SHIPPO-rpt"/>
</dbReference>
<dbReference type="Pfam" id="PF07004">
    <property type="entry name" value="SHIPPO-rpt"/>
    <property type="match status" value="1"/>
</dbReference>
<feature type="compositionally biased region" description="Polar residues" evidence="1">
    <location>
        <begin position="16"/>
        <end position="27"/>
    </location>
</feature>
<dbReference type="PANTHER" id="PTHR40429:SF1">
    <property type="entry name" value="FLAGELLAR ASSOCIATED PROTEIN"/>
    <property type="match status" value="1"/>
</dbReference>
<reference evidence="2" key="1">
    <citation type="journal article" date="2020" name="bioRxiv">
        <title>Comparative genomics of Chlamydomonas.</title>
        <authorList>
            <person name="Craig R.J."/>
            <person name="Hasan A.R."/>
            <person name="Ness R.W."/>
            <person name="Keightley P.D."/>
        </authorList>
    </citation>
    <scope>NUCLEOTIDE SEQUENCE</scope>
    <source>
        <strain evidence="2">CCAP 11/173</strain>
    </source>
</reference>
<evidence type="ECO:0008006" key="4">
    <source>
        <dbReference type="Google" id="ProtNLM"/>
    </source>
</evidence>
<feature type="region of interest" description="Disordered" evidence="1">
    <location>
        <begin position="266"/>
        <end position="298"/>
    </location>
</feature>
<evidence type="ECO:0000313" key="3">
    <source>
        <dbReference type="Proteomes" id="UP000613740"/>
    </source>
</evidence>
<feature type="compositionally biased region" description="Basic and acidic residues" evidence="1">
    <location>
        <begin position="182"/>
        <end position="192"/>
    </location>
</feature>
<dbReference type="EMBL" id="JAEHOD010000078">
    <property type="protein sequence ID" value="KAG2430645.1"/>
    <property type="molecule type" value="Genomic_DNA"/>
</dbReference>
<dbReference type="AlphaFoldDB" id="A0A835VWP4"/>
<gene>
    <name evidence="2" type="ORF">HYH02_013643</name>
</gene>
<evidence type="ECO:0000313" key="2">
    <source>
        <dbReference type="EMBL" id="KAG2430645.1"/>
    </source>
</evidence>
<dbReference type="Proteomes" id="UP000613740">
    <property type="component" value="Unassembled WGS sequence"/>
</dbReference>
<keyword evidence="3" id="KW-1185">Reference proteome</keyword>
<evidence type="ECO:0000256" key="1">
    <source>
        <dbReference type="SAM" id="MobiDB-lite"/>
    </source>
</evidence>
<dbReference type="PANTHER" id="PTHR40429">
    <property type="entry name" value="FLAGELLAR ASSOCIATED PROTEIN"/>
    <property type="match status" value="1"/>
</dbReference>